<evidence type="ECO:0000313" key="7">
    <source>
        <dbReference type="Proteomes" id="UP000297475"/>
    </source>
</evidence>
<evidence type="ECO:0000313" key="6">
    <source>
        <dbReference type="EMBL" id="TGG93535.1"/>
    </source>
</evidence>
<dbReference type="InterPro" id="IPR046335">
    <property type="entry name" value="LacI/GalR-like_sensor"/>
</dbReference>
<keyword evidence="3 6" id="KW-0238">DNA-binding</keyword>
<dbReference type="CDD" id="cd06288">
    <property type="entry name" value="PBP1_sucrose_transcription_regulator"/>
    <property type="match status" value="1"/>
</dbReference>
<reference evidence="6 7" key="1">
    <citation type="submission" date="2019-04" db="EMBL/GenBank/DDBJ databases">
        <title>Natronospirillum operosus gen. nov., sp. nov., a haloalkaliphilic satellite isolated from decaying biomass of laboratory culture of cyanobacterium Geitlerinema sp. and proposal of Natronospirillaceae fam. nov. and Saccharospirillaceae fam. nov.</title>
        <authorList>
            <person name="Kevbrin V."/>
            <person name="Boltyanskaya Y."/>
            <person name="Koziaeva V."/>
            <person name="Grouzdev D.S."/>
            <person name="Park M."/>
            <person name="Cho J."/>
        </authorList>
    </citation>
    <scope>NUCLEOTIDE SEQUENCE [LARGE SCALE GENOMIC DNA]</scope>
    <source>
        <strain evidence="6 7">G-116</strain>
    </source>
</reference>
<accession>A0A4Z0WB01</accession>
<evidence type="ECO:0000256" key="1">
    <source>
        <dbReference type="ARBA" id="ARBA00022491"/>
    </source>
</evidence>
<dbReference type="CDD" id="cd01392">
    <property type="entry name" value="HTH_LacI"/>
    <property type="match status" value="1"/>
</dbReference>
<evidence type="ECO:0000259" key="5">
    <source>
        <dbReference type="PROSITE" id="PS50932"/>
    </source>
</evidence>
<dbReference type="Gene3D" id="3.40.50.2300">
    <property type="match status" value="2"/>
</dbReference>
<dbReference type="PROSITE" id="PS00356">
    <property type="entry name" value="HTH_LACI_1"/>
    <property type="match status" value="1"/>
</dbReference>
<gene>
    <name evidence="6" type="ORF">E4656_10850</name>
</gene>
<sequence>MSSDSGNKTRVTMKDVARHAGVSQSTVSFVLNEVTDVSIGADTRQRVLEAVEKLNYKRRPQGMARSVSHPIIGFLVDEIATSPFSAITIEGAQEAAWRHGHLLEVAMTGEDAEYEKAILEKWRLQGVVGVIYCSILTRAVTPPEQLAQMRNVLVNCHAEKMPYTAVVPGEVLGGFAATEALLNKGYRRIAFIDGEMWMEAAKDRLTGYRNALTTHGVPIDEALIREGNFLPSGGYKQTLTLLNDGLIFDAIFCANDLTAVGCYEALKERGLRIPDDIAVMGYDDQEIAQHLNPALSTVLLPHREMGQWAVDYLLSPESADTKRVYKLECPLVLRESI</sequence>
<proteinExistence type="predicted"/>
<keyword evidence="1" id="KW-0678">Repressor</keyword>
<dbReference type="PANTHER" id="PTHR30146:SF148">
    <property type="entry name" value="HTH-TYPE TRANSCRIPTIONAL REPRESSOR PURR-RELATED"/>
    <property type="match status" value="1"/>
</dbReference>
<dbReference type="PANTHER" id="PTHR30146">
    <property type="entry name" value="LACI-RELATED TRANSCRIPTIONAL REPRESSOR"/>
    <property type="match status" value="1"/>
</dbReference>
<dbReference type="RefSeq" id="WP_135483244.1">
    <property type="nucleotide sequence ID" value="NZ_SRMF01000003.1"/>
</dbReference>
<dbReference type="SMART" id="SM00354">
    <property type="entry name" value="HTH_LACI"/>
    <property type="match status" value="1"/>
</dbReference>
<dbReference type="AlphaFoldDB" id="A0A4Z0WB01"/>
<dbReference type="Proteomes" id="UP000297475">
    <property type="component" value="Unassembled WGS sequence"/>
</dbReference>
<evidence type="ECO:0000256" key="4">
    <source>
        <dbReference type="ARBA" id="ARBA00023163"/>
    </source>
</evidence>
<dbReference type="Pfam" id="PF00356">
    <property type="entry name" value="LacI"/>
    <property type="match status" value="1"/>
</dbReference>
<dbReference type="PROSITE" id="PS50932">
    <property type="entry name" value="HTH_LACI_2"/>
    <property type="match status" value="1"/>
</dbReference>
<keyword evidence="4" id="KW-0804">Transcription</keyword>
<dbReference type="Pfam" id="PF13377">
    <property type="entry name" value="Peripla_BP_3"/>
    <property type="match status" value="1"/>
</dbReference>
<dbReference type="SUPFAM" id="SSF53822">
    <property type="entry name" value="Periplasmic binding protein-like I"/>
    <property type="match status" value="1"/>
</dbReference>
<dbReference type="PRINTS" id="PR00036">
    <property type="entry name" value="HTHLACI"/>
</dbReference>
<comment type="caution">
    <text evidence="6">The sequence shown here is derived from an EMBL/GenBank/DDBJ whole genome shotgun (WGS) entry which is preliminary data.</text>
</comment>
<dbReference type="InterPro" id="IPR000843">
    <property type="entry name" value="HTH_LacI"/>
</dbReference>
<evidence type="ECO:0000256" key="3">
    <source>
        <dbReference type="ARBA" id="ARBA00023125"/>
    </source>
</evidence>
<dbReference type="EMBL" id="SRMF01000003">
    <property type="protein sequence ID" value="TGG93535.1"/>
    <property type="molecule type" value="Genomic_DNA"/>
</dbReference>
<protein>
    <submittedName>
        <fullName evidence="6">LacI family DNA-binding transcriptional regulator</fullName>
    </submittedName>
</protein>
<dbReference type="OrthoDB" id="60111at2"/>
<dbReference type="SUPFAM" id="SSF47413">
    <property type="entry name" value="lambda repressor-like DNA-binding domains"/>
    <property type="match status" value="1"/>
</dbReference>
<dbReference type="InterPro" id="IPR028082">
    <property type="entry name" value="Peripla_BP_I"/>
</dbReference>
<keyword evidence="2" id="KW-0805">Transcription regulation</keyword>
<feature type="domain" description="HTH lacI-type" evidence="5">
    <location>
        <begin position="11"/>
        <end position="69"/>
    </location>
</feature>
<dbReference type="GO" id="GO:0000976">
    <property type="term" value="F:transcription cis-regulatory region binding"/>
    <property type="evidence" value="ECO:0007669"/>
    <property type="project" value="TreeGrafter"/>
</dbReference>
<dbReference type="GO" id="GO:0003700">
    <property type="term" value="F:DNA-binding transcription factor activity"/>
    <property type="evidence" value="ECO:0007669"/>
    <property type="project" value="TreeGrafter"/>
</dbReference>
<dbReference type="Gene3D" id="1.10.260.40">
    <property type="entry name" value="lambda repressor-like DNA-binding domains"/>
    <property type="match status" value="1"/>
</dbReference>
<name>A0A4Z0WB01_9GAMM</name>
<evidence type="ECO:0000256" key="2">
    <source>
        <dbReference type="ARBA" id="ARBA00023015"/>
    </source>
</evidence>
<keyword evidence="7" id="KW-1185">Reference proteome</keyword>
<dbReference type="InterPro" id="IPR010982">
    <property type="entry name" value="Lambda_DNA-bd_dom_sf"/>
</dbReference>
<organism evidence="6 7">
    <name type="scientific">Natronospirillum operosum</name>
    <dbReference type="NCBI Taxonomy" id="2759953"/>
    <lineage>
        <taxon>Bacteria</taxon>
        <taxon>Pseudomonadati</taxon>
        <taxon>Pseudomonadota</taxon>
        <taxon>Gammaproteobacteria</taxon>
        <taxon>Oceanospirillales</taxon>
        <taxon>Natronospirillaceae</taxon>
        <taxon>Natronospirillum</taxon>
    </lineage>
</organism>